<dbReference type="Proteomes" id="UP000321353">
    <property type="component" value="Chromosome"/>
</dbReference>
<gene>
    <name evidence="2" type="ORF">Mal15_67750</name>
</gene>
<protein>
    <submittedName>
        <fullName evidence="2">Uncharacterized protein</fullName>
    </submittedName>
</protein>
<organism evidence="2 3">
    <name type="scientific">Stieleria maiorica</name>
    <dbReference type="NCBI Taxonomy" id="2795974"/>
    <lineage>
        <taxon>Bacteria</taxon>
        <taxon>Pseudomonadati</taxon>
        <taxon>Planctomycetota</taxon>
        <taxon>Planctomycetia</taxon>
        <taxon>Pirellulales</taxon>
        <taxon>Pirellulaceae</taxon>
        <taxon>Stieleria</taxon>
    </lineage>
</organism>
<keyword evidence="3" id="KW-1185">Reference proteome</keyword>
<feature type="region of interest" description="Disordered" evidence="1">
    <location>
        <begin position="1"/>
        <end position="23"/>
    </location>
</feature>
<sequence>MSPTTHPTRPQPSETFSPSPSIEASDAIDASDALMISLASQRIVIVRRDERPSVRSAEQLCRPAAALRPGERVYYKGRPDRVRAMRVY</sequence>
<reference evidence="2 3" key="1">
    <citation type="submission" date="2019-02" db="EMBL/GenBank/DDBJ databases">
        <title>Planctomycetal bacteria perform biofilm scaping via a novel small molecule.</title>
        <authorList>
            <person name="Jeske O."/>
            <person name="Boedeker C."/>
            <person name="Wiegand S."/>
            <person name="Breitling P."/>
            <person name="Kallscheuer N."/>
            <person name="Jogler M."/>
            <person name="Rohde M."/>
            <person name="Petersen J."/>
            <person name="Medema M.H."/>
            <person name="Surup F."/>
            <person name="Jogler C."/>
        </authorList>
    </citation>
    <scope>NUCLEOTIDE SEQUENCE [LARGE SCALE GENOMIC DNA]</scope>
    <source>
        <strain evidence="2 3">Mal15</strain>
    </source>
</reference>
<accession>A0A5B9MNW6</accession>
<evidence type="ECO:0000313" key="2">
    <source>
        <dbReference type="EMBL" id="QEG02654.1"/>
    </source>
</evidence>
<evidence type="ECO:0000256" key="1">
    <source>
        <dbReference type="SAM" id="MobiDB-lite"/>
    </source>
</evidence>
<dbReference type="RefSeq" id="WP_147871564.1">
    <property type="nucleotide sequence ID" value="NZ_CP036264.1"/>
</dbReference>
<dbReference type="EMBL" id="CP036264">
    <property type="protein sequence ID" value="QEG02654.1"/>
    <property type="molecule type" value="Genomic_DNA"/>
</dbReference>
<dbReference type="KEGG" id="smam:Mal15_67750"/>
<proteinExistence type="predicted"/>
<evidence type="ECO:0000313" key="3">
    <source>
        <dbReference type="Proteomes" id="UP000321353"/>
    </source>
</evidence>
<dbReference type="AlphaFoldDB" id="A0A5B9MNW6"/>
<name>A0A5B9MNW6_9BACT</name>
<feature type="compositionally biased region" description="Polar residues" evidence="1">
    <location>
        <begin position="1"/>
        <end position="20"/>
    </location>
</feature>